<accession>A0A6L3MLE0</accession>
<name>A0A6L3MLE0_9BURK</name>
<evidence type="ECO:0000313" key="1">
    <source>
        <dbReference type="EMBL" id="KAB0629055.1"/>
    </source>
</evidence>
<sequence length="82" mass="9214">MSEVQTIKTAIHEITHADLHAPEQNLALADRTDRRTREIEAESTAFVVCSHYNIDTSDYSFGYLAGWSSDKELSELKGSLEI</sequence>
<protein>
    <submittedName>
        <fullName evidence="1">Uncharacterized protein</fullName>
    </submittedName>
</protein>
<proteinExistence type="predicted"/>
<organism evidence="1 2">
    <name type="scientific">Burkholderia stagnalis</name>
    <dbReference type="NCBI Taxonomy" id="1503054"/>
    <lineage>
        <taxon>Bacteria</taxon>
        <taxon>Pseudomonadati</taxon>
        <taxon>Pseudomonadota</taxon>
        <taxon>Betaproteobacteria</taxon>
        <taxon>Burkholderiales</taxon>
        <taxon>Burkholderiaceae</taxon>
        <taxon>Burkholderia</taxon>
        <taxon>Burkholderia cepacia complex</taxon>
    </lineage>
</organism>
<comment type="caution">
    <text evidence="1">The sequence shown here is derived from an EMBL/GenBank/DDBJ whole genome shotgun (WGS) entry which is preliminary data.</text>
</comment>
<reference evidence="1 2" key="1">
    <citation type="submission" date="2019-09" db="EMBL/GenBank/DDBJ databases">
        <title>Draft genome sequences of 48 bacterial type strains from the CCUG.</title>
        <authorList>
            <person name="Tunovic T."/>
            <person name="Pineiro-Iglesias B."/>
            <person name="Unosson C."/>
            <person name="Inganas E."/>
            <person name="Ohlen M."/>
            <person name="Cardew S."/>
            <person name="Jensie-Markopoulos S."/>
            <person name="Salva-Serra F."/>
            <person name="Jaen-Luchoro D."/>
            <person name="Karlsson R."/>
            <person name="Svensson-Stadler L."/>
            <person name="Chun J."/>
            <person name="Moore E."/>
        </authorList>
    </citation>
    <scope>NUCLEOTIDE SEQUENCE [LARGE SCALE GENOMIC DNA]</scope>
    <source>
        <strain evidence="1 2">CCUG 65686</strain>
    </source>
</reference>
<feature type="non-terminal residue" evidence="1">
    <location>
        <position position="82"/>
    </location>
</feature>
<dbReference type="Proteomes" id="UP000473470">
    <property type="component" value="Unassembled WGS sequence"/>
</dbReference>
<gene>
    <name evidence="1" type="ORF">F7R25_37930</name>
</gene>
<evidence type="ECO:0000313" key="2">
    <source>
        <dbReference type="Proteomes" id="UP000473470"/>
    </source>
</evidence>
<dbReference type="AlphaFoldDB" id="A0A6L3MLE0"/>
<dbReference type="EMBL" id="VZOK01000311">
    <property type="protein sequence ID" value="KAB0629055.1"/>
    <property type="molecule type" value="Genomic_DNA"/>
</dbReference>